<evidence type="ECO:0000313" key="1">
    <source>
        <dbReference type="EMBL" id="AFI70365.1"/>
    </source>
</evidence>
<name>A0A0H3HWW6_BURP2</name>
<evidence type="ECO:0000313" key="2">
    <source>
        <dbReference type="Proteomes" id="UP000010087"/>
    </source>
</evidence>
<dbReference type="Proteomes" id="UP000010087">
    <property type="component" value="Chromosome 2"/>
</dbReference>
<dbReference type="AlphaFoldDB" id="A0A0H3HWW6"/>
<accession>A0A0H3HWW6</accession>
<organism evidence="1 2">
    <name type="scientific">Burkholderia pseudomallei (strain 1026b)</name>
    <dbReference type="NCBI Taxonomy" id="884204"/>
    <lineage>
        <taxon>Bacteria</taxon>
        <taxon>Pseudomonadati</taxon>
        <taxon>Pseudomonadota</taxon>
        <taxon>Betaproteobacteria</taxon>
        <taxon>Burkholderiales</taxon>
        <taxon>Burkholderiaceae</taxon>
        <taxon>Burkholderia</taxon>
        <taxon>pseudomallei group</taxon>
    </lineage>
</organism>
<gene>
    <name evidence="1" type="ordered locus">BP1026B_II2140</name>
</gene>
<dbReference type="KEGG" id="bpz:BP1026B_II2140"/>
<reference evidence="1 2" key="1">
    <citation type="journal article" date="2012" name="PLoS ONE">
        <title>Evolution of Burkholderia pseudomallei in recurrent melioidosis.</title>
        <authorList>
            <person name="Hayden H.S."/>
            <person name="Lim R."/>
            <person name="Brittnacher M.J."/>
            <person name="Sims E.H."/>
            <person name="Ramage E.R."/>
            <person name="Fong C."/>
            <person name="Wu Z."/>
            <person name="Crist E."/>
            <person name="Chang J."/>
            <person name="Zhou Y."/>
            <person name="Radey M."/>
            <person name="Rohmer L."/>
            <person name="Haugen E."/>
            <person name="Gillett W."/>
            <person name="Wuthiekanun V."/>
            <person name="Peacock S.J."/>
            <person name="Kaul R."/>
            <person name="Miller S.I."/>
            <person name="Manoil C."/>
            <person name="Jacobs M.A."/>
        </authorList>
    </citation>
    <scope>NUCLEOTIDE SEQUENCE [LARGE SCALE GENOMIC DNA]</scope>
    <source>
        <strain evidence="1 2">1026b</strain>
    </source>
</reference>
<proteinExistence type="predicted"/>
<sequence>MPRLYLSVRLCDSSGPHKHSPCRSTTANSDYVLVSRYRHETTRNAPDRRARRHGHHRPRSPACPRCGACIARSRFFPEACTKLISLKSICQTFLANIKKSFNSIIRWRIAFRIRAKSPAAPNAGFGFAAGRFYGTPLSWKKMATAQRSAV</sequence>
<dbReference type="EMBL" id="CP002834">
    <property type="protein sequence ID" value="AFI70365.1"/>
    <property type="molecule type" value="Genomic_DNA"/>
</dbReference>
<protein>
    <submittedName>
        <fullName evidence="1">Uncharacterized protein</fullName>
    </submittedName>
</protein>